<feature type="compositionally biased region" description="Polar residues" evidence="2">
    <location>
        <begin position="104"/>
        <end position="121"/>
    </location>
</feature>
<dbReference type="InterPro" id="IPR036709">
    <property type="entry name" value="Autotransporte_beta_dom_sf"/>
</dbReference>
<evidence type="ECO:0000256" key="2">
    <source>
        <dbReference type="SAM" id="MobiDB-lite"/>
    </source>
</evidence>
<proteinExistence type="predicted"/>
<accession>A0A1I3YRY5</accession>
<gene>
    <name evidence="4" type="ORF">SAMN05192579_10213</name>
</gene>
<dbReference type="RefSeq" id="WP_245734824.1">
    <property type="nucleotide sequence ID" value="NZ_FOSR01000002.1"/>
</dbReference>
<name>A0A1I3YRY5_9GAMM</name>
<dbReference type="AlphaFoldDB" id="A0A1I3YRY5"/>
<feature type="signal peptide" evidence="3">
    <location>
        <begin position="1"/>
        <end position="24"/>
    </location>
</feature>
<evidence type="ECO:0000313" key="5">
    <source>
        <dbReference type="Proteomes" id="UP000198725"/>
    </source>
</evidence>
<feature type="region of interest" description="Disordered" evidence="2">
    <location>
        <begin position="91"/>
        <end position="137"/>
    </location>
</feature>
<keyword evidence="1" id="KW-0175">Coiled coil</keyword>
<feature type="chain" id="PRO_5011435951" description="Transporter" evidence="3">
    <location>
        <begin position="25"/>
        <end position="457"/>
    </location>
</feature>
<protein>
    <recommendedName>
        <fullName evidence="6">Transporter</fullName>
    </recommendedName>
</protein>
<organism evidence="4 5">
    <name type="scientific">Rhodanobacter glycinis</name>
    <dbReference type="NCBI Taxonomy" id="582702"/>
    <lineage>
        <taxon>Bacteria</taxon>
        <taxon>Pseudomonadati</taxon>
        <taxon>Pseudomonadota</taxon>
        <taxon>Gammaproteobacteria</taxon>
        <taxon>Lysobacterales</taxon>
        <taxon>Rhodanobacteraceae</taxon>
        <taxon>Rhodanobacter</taxon>
    </lineage>
</organism>
<sequence length="457" mass="48515">MQRKLLVTTVTCSLSIGMPACALAQQTQAAQATPSAQDRNDVQALNRELQTLKASYAQQVRQLRELDMQVQALQARIAGKTAAIPIPAVASASGSTTPNPSPPQNTIKPQANATAAENGQAGSHAAEQQARQSPSTRSLQDALQQNTSVFTRKLTIENGLTYAWYDRKQLTLNGFLALDAIFLGNIALQDVKSDLLTYDLTTRYGVSQRMTLSLDVPYLARRTAYFQGGAGGSAAATQEEATDGKGIGDVSFSANYELFTETAHRPGTVLTFGVVAPTGRAPYGIDWSTPGGPGSDNATHGKFAVPVRQPTGNGLWQATFGVSVVKTMDPAIVFANLAYTHAFPRSFADIDTDPQTTTPGSVKLGDAYTYGAGVAFAFNERTSLSLSFSDKLSAKASLRAPKGRWAKVTGSDANAAAFNMGVTYALSRHTTLVTMLGIGLTPDAPNFTLTFKIPYTL</sequence>
<keyword evidence="5" id="KW-1185">Reference proteome</keyword>
<evidence type="ECO:0000256" key="3">
    <source>
        <dbReference type="SAM" id="SignalP"/>
    </source>
</evidence>
<keyword evidence="3" id="KW-0732">Signal</keyword>
<dbReference type="SUPFAM" id="SSF103515">
    <property type="entry name" value="Autotransporter"/>
    <property type="match status" value="1"/>
</dbReference>
<feature type="coiled-coil region" evidence="1">
    <location>
        <begin position="35"/>
        <end position="83"/>
    </location>
</feature>
<dbReference type="Proteomes" id="UP000198725">
    <property type="component" value="Unassembled WGS sequence"/>
</dbReference>
<evidence type="ECO:0000256" key="1">
    <source>
        <dbReference type="SAM" id="Coils"/>
    </source>
</evidence>
<evidence type="ECO:0008006" key="6">
    <source>
        <dbReference type="Google" id="ProtNLM"/>
    </source>
</evidence>
<evidence type="ECO:0000313" key="4">
    <source>
        <dbReference type="EMBL" id="SFK34520.1"/>
    </source>
</evidence>
<reference evidence="5" key="1">
    <citation type="submission" date="2016-10" db="EMBL/GenBank/DDBJ databases">
        <authorList>
            <person name="Varghese N."/>
            <person name="Submissions S."/>
        </authorList>
    </citation>
    <scope>NUCLEOTIDE SEQUENCE [LARGE SCALE GENOMIC DNA]</scope>
    <source>
        <strain evidence="5">MO64</strain>
    </source>
</reference>
<dbReference type="EMBL" id="FOSR01000002">
    <property type="protein sequence ID" value="SFK34520.1"/>
    <property type="molecule type" value="Genomic_DNA"/>
</dbReference>